<gene>
    <name evidence="1" type="ORF">LCGC14_3119140</name>
</gene>
<reference evidence="1" key="1">
    <citation type="journal article" date="2015" name="Nature">
        <title>Complex archaea that bridge the gap between prokaryotes and eukaryotes.</title>
        <authorList>
            <person name="Spang A."/>
            <person name="Saw J.H."/>
            <person name="Jorgensen S.L."/>
            <person name="Zaremba-Niedzwiedzka K."/>
            <person name="Martijn J."/>
            <person name="Lind A.E."/>
            <person name="van Eijk R."/>
            <person name="Schleper C."/>
            <person name="Guy L."/>
            <person name="Ettema T.J."/>
        </authorList>
    </citation>
    <scope>NUCLEOTIDE SEQUENCE</scope>
</reference>
<organism evidence="1">
    <name type="scientific">marine sediment metagenome</name>
    <dbReference type="NCBI Taxonomy" id="412755"/>
    <lineage>
        <taxon>unclassified sequences</taxon>
        <taxon>metagenomes</taxon>
        <taxon>ecological metagenomes</taxon>
    </lineage>
</organism>
<comment type="caution">
    <text evidence="1">The sequence shown here is derived from an EMBL/GenBank/DDBJ whole genome shotgun (WGS) entry which is preliminary data.</text>
</comment>
<protein>
    <submittedName>
        <fullName evidence="1">Uncharacterized protein</fullName>
    </submittedName>
</protein>
<proteinExistence type="predicted"/>
<accession>A0A0F8WRR5</accession>
<dbReference type="EMBL" id="LAZR01067721">
    <property type="protein sequence ID" value="KKK51020.1"/>
    <property type="molecule type" value="Genomic_DNA"/>
</dbReference>
<dbReference type="AlphaFoldDB" id="A0A0F8WRR5"/>
<name>A0A0F8WRR5_9ZZZZ</name>
<sequence>MSSESLKPATRWFAADGMHYIGNDHVERVVPYPPAGKSGVTAGWSEWWQLYMTGETDQEWEEWKAARDKPEFVPCPACGRDMVYTGETELHDGWYDLWDCPHHGTTNLRRTTKKEEAKTK</sequence>
<evidence type="ECO:0000313" key="1">
    <source>
        <dbReference type="EMBL" id="KKK51020.1"/>
    </source>
</evidence>